<evidence type="ECO:0000256" key="5">
    <source>
        <dbReference type="ARBA" id="ARBA00022679"/>
    </source>
</evidence>
<dbReference type="InterPro" id="IPR044893">
    <property type="entry name" value="RNA_pol_Rpb1_clamp_domain"/>
</dbReference>
<dbReference type="InterPro" id="IPR007080">
    <property type="entry name" value="RNA_pol_Rpb1_1"/>
</dbReference>
<dbReference type="GO" id="GO:0005634">
    <property type="term" value="C:nucleus"/>
    <property type="evidence" value="ECO:0007669"/>
    <property type="project" value="UniProtKB-SubCell"/>
</dbReference>
<evidence type="ECO:0000256" key="7">
    <source>
        <dbReference type="ARBA" id="ARBA00022723"/>
    </source>
</evidence>
<accession>A0A7S3VTH0</accession>
<dbReference type="Gene3D" id="1.10.150.390">
    <property type="match status" value="1"/>
</dbReference>
<keyword evidence="5 14" id="KW-0808">Transferase</keyword>
<dbReference type="Gene3D" id="2.40.40.20">
    <property type="match status" value="1"/>
</dbReference>
<dbReference type="FunFam" id="2.40.40.20:FF:000019">
    <property type="entry name" value="DNA-directed RNA polymerase II subunit RPB1"/>
    <property type="match status" value="1"/>
</dbReference>
<dbReference type="InterPro" id="IPR007066">
    <property type="entry name" value="RNA_pol_Rpb1_3"/>
</dbReference>
<evidence type="ECO:0000256" key="8">
    <source>
        <dbReference type="ARBA" id="ARBA00022833"/>
    </source>
</evidence>
<evidence type="ECO:0000256" key="1">
    <source>
        <dbReference type="ARBA" id="ARBA00004123"/>
    </source>
</evidence>
<dbReference type="EMBL" id="HBIP01032505">
    <property type="protein sequence ID" value="CAE0504722.1"/>
    <property type="molecule type" value="Transcribed_RNA"/>
</dbReference>
<dbReference type="InterPro" id="IPR007081">
    <property type="entry name" value="RNA_pol_Rpb1_5"/>
</dbReference>
<reference evidence="16" key="1">
    <citation type="submission" date="2021-01" db="EMBL/GenBank/DDBJ databases">
        <authorList>
            <person name="Corre E."/>
            <person name="Pelletier E."/>
            <person name="Niang G."/>
            <person name="Scheremetjew M."/>
            <person name="Finn R."/>
            <person name="Kale V."/>
            <person name="Holt S."/>
            <person name="Cochrane G."/>
            <person name="Meng A."/>
            <person name="Brown T."/>
            <person name="Cohen L."/>
        </authorList>
    </citation>
    <scope>NUCLEOTIDE SEQUENCE</scope>
    <source>
        <strain evidence="16">CCMP1320</strain>
    </source>
</reference>
<gene>
    <name evidence="16" type="ORF">DTER00134_LOCUS19795</name>
</gene>
<dbReference type="InterPro" id="IPR035697">
    <property type="entry name" value="RNAP_III_RPC1_N"/>
</dbReference>
<dbReference type="Pfam" id="PF00623">
    <property type="entry name" value="RNA_pol_Rpb1_2"/>
    <property type="match status" value="1"/>
</dbReference>
<dbReference type="GO" id="GO:0000428">
    <property type="term" value="C:DNA-directed RNA polymerase complex"/>
    <property type="evidence" value="ECO:0007669"/>
    <property type="project" value="UniProtKB-KW"/>
</dbReference>
<dbReference type="InterPro" id="IPR015700">
    <property type="entry name" value="RPC1"/>
</dbReference>
<dbReference type="Gene3D" id="6.10.250.2940">
    <property type="match status" value="1"/>
</dbReference>
<proteinExistence type="inferred from homology"/>
<evidence type="ECO:0000256" key="11">
    <source>
        <dbReference type="ARBA" id="ARBA00023242"/>
    </source>
</evidence>
<keyword evidence="8" id="KW-0862">Zinc</keyword>
<dbReference type="InterPro" id="IPR042102">
    <property type="entry name" value="RNA_pol_Rpb1_3_sf"/>
</dbReference>
<evidence type="ECO:0000313" key="16">
    <source>
        <dbReference type="EMBL" id="CAE0504722.1"/>
    </source>
</evidence>
<evidence type="ECO:0000256" key="4">
    <source>
        <dbReference type="ARBA" id="ARBA00022478"/>
    </source>
</evidence>
<dbReference type="GO" id="GO:0046872">
    <property type="term" value="F:metal ion binding"/>
    <property type="evidence" value="ECO:0007669"/>
    <property type="project" value="UniProtKB-KW"/>
</dbReference>
<dbReference type="FunFam" id="1.10.150.390:FF:000004">
    <property type="entry name" value="DNA-directed RNA polymerase subunit"/>
    <property type="match status" value="1"/>
</dbReference>
<dbReference type="EC" id="2.7.7.6" evidence="14"/>
<evidence type="ECO:0000256" key="13">
    <source>
        <dbReference type="ARBA" id="ARBA00058108"/>
    </source>
</evidence>
<dbReference type="Gene3D" id="6.20.50.80">
    <property type="match status" value="1"/>
</dbReference>
<comment type="similarity">
    <text evidence="2">Belongs to the RNA polymerase beta' chain family. RpoC1 subfamily.</text>
</comment>
<organism evidence="16">
    <name type="scientific">Dunaliella tertiolecta</name>
    <name type="common">Green alga</name>
    <dbReference type="NCBI Taxonomy" id="3047"/>
    <lineage>
        <taxon>Eukaryota</taxon>
        <taxon>Viridiplantae</taxon>
        <taxon>Chlorophyta</taxon>
        <taxon>core chlorophytes</taxon>
        <taxon>Chlorophyceae</taxon>
        <taxon>CS clade</taxon>
        <taxon>Chlamydomonadales</taxon>
        <taxon>Dunaliellaceae</taxon>
        <taxon>Dunaliella</taxon>
    </lineage>
</organism>
<dbReference type="FunFam" id="1.10.274.100:FF:000008">
    <property type="entry name" value="DNA-directed RNA polymerase subunit"/>
    <property type="match status" value="1"/>
</dbReference>
<dbReference type="InterPro" id="IPR000722">
    <property type="entry name" value="RNA_pol_asu"/>
</dbReference>
<dbReference type="FunFam" id="4.10.860.120:FF:000004">
    <property type="entry name" value="DNA-directed RNA polymerase subunit"/>
    <property type="match status" value="1"/>
</dbReference>
<keyword evidence="4 14" id="KW-0240">DNA-directed RNA polymerase</keyword>
<sequence length="1413" mass="156708">MQQGKGQDAKQQKPAPLVCTKDMYMDPNMPRKIKQIEFGLQTPQEIVKCGVFHVYERNLYKMPERVPYPNGVLDRRLGTTSKTAICETCGLKLADCAGHFGYIKLELPVFHIGYFKNTIQLLQCICKSCSRVLLPEAQRQLWLRKFRSSRTERTQKEALFRKVNEACKRQKMCPHCGSFNGTVKKTTGSLKIIHERYDPKKNASQHESYKASFDEALKYNEGLRPHLSKIADDLNPLRAQALFEAIPEEDCGVLDIVGRPEHLVVTTIAVPPMAIRPSVEMDGASNEDDISMKLMQIVEVNGVLRQGLEKGLPITNLMENWDFLQTQCAMLINSDMPGVPPQHQTTGRPLRGFVQRLKGKQGRFRGNLSGKRVDFSGRTVISPDPNLAIDQVCVPQHMAVVLTYPERVTAYNLDKLKLRVLNGTAIWPGANFVVHPDGEKTFLKFGDRRKIAADLKVGYTVERHLEDGDVILFNRQPSLHRISIMAFKAKIKPFRTLRFNECVCSPFNADFDGDEMNLHVPQTEEARAEALHLMGSVANLATPKNGGIEISATQDFLTCAFLVTAKDTFFTRAEMCLLTSYMSDACDPVDLVAPAILKPLELWTGKQLFSMLVRPNARTRIFLNLEVPEKIYSKKGEHMCPVDGYVCFRNSELICGRVGKGVLGGNKGGLFGMLHHDYSAKAASACMTRLSKMSARHMGNRGFTIGIDDVTPRQKLKDEKALTLERGYSACDQFIADFAKGTLEPVQGCDMDQSLEQNVTGVLNNIREVAGKVCMETLHWHNSPLIMSQCGSKGSPINIAQMVACVGQQSVSGKRCFNGFRDRTLPHYPRGDRTPAGKGFVANSFYSGLTATEFWFHTMGGREGLVDTAVKTAETGYMSRRLMKALEDLYTHYDMTVRNAAGGIVQFVYGDDGMDPVTMEGKGASALDFDKVLGKVRATTRRLRVSEGGRTEVPLPKEFEAAVSAQLARPQFKPGVDWCSDKYVNEFKGFLHKQVANYRAARTRLGLPEDARGEEVHEYVAGLEGLTPAQLVSLVDRAVAKYEVKRIDPGSTVGAVGAQSIGEPGTQMTLKTFHFAGVASMNVTLGVPRIKEIINAAKKISTPIMRVYLENDEGIRPARMIKGRVERTVLGQVARRIKIVLRPGRSGGGKGDGEAVISVTLDMAVLKSLQLDIDALTVKWSILNHPRIKLKEHHLRPISTDKLLVYPPETATRESLLFQLEVLLAMLPKVIVQGIATVERAVITKDKEKEGDKYMLLVEGTNLQSVMATQGVVGAKATTNHIHEVEKYLGIEAARISIMKEINYTMGSHGMTIDERHIMLLADCMTYKGEVLGITRFGIAKMKDSVLHTASFEKTSDHLFDAAIHGRCDDVVGVSESIIMGIPMPTGTGLFKLRHNVGAVGELHQRSLPVFAY</sequence>
<dbReference type="Pfam" id="PF04983">
    <property type="entry name" value="RNA_pol_Rpb1_3"/>
    <property type="match status" value="1"/>
</dbReference>
<evidence type="ECO:0000259" key="15">
    <source>
        <dbReference type="SMART" id="SM00663"/>
    </source>
</evidence>
<keyword evidence="10 14" id="KW-0804">Transcription</keyword>
<dbReference type="GO" id="GO:0003677">
    <property type="term" value="F:DNA binding"/>
    <property type="evidence" value="ECO:0007669"/>
    <property type="project" value="InterPro"/>
</dbReference>
<dbReference type="PANTHER" id="PTHR48446:SF1">
    <property type="entry name" value="DNA-DIRECTED RNA POLYMERASE SUBUNIT BETA' N-TERMINAL SECTION"/>
    <property type="match status" value="1"/>
</dbReference>
<dbReference type="CDD" id="cd02736">
    <property type="entry name" value="RNAP_III_Rpc1_C"/>
    <property type="match status" value="1"/>
</dbReference>
<comment type="subcellular location">
    <subcellularLocation>
        <location evidence="1">Nucleus</location>
    </subcellularLocation>
</comment>
<dbReference type="CDD" id="cd02583">
    <property type="entry name" value="RNAP_III_RPC1_N"/>
    <property type="match status" value="1"/>
</dbReference>
<dbReference type="SUPFAM" id="SSF64484">
    <property type="entry name" value="beta and beta-prime subunits of DNA dependent RNA-polymerase"/>
    <property type="match status" value="1"/>
</dbReference>
<evidence type="ECO:0000256" key="10">
    <source>
        <dbReference type="ARBA" id="ARBA00023163"/>
    </source>
</evidence>
<dbReference type="Pfam" id="PF04998">
    <property type="entry name" value="RNA_pol_Rpb1_5"/>
    <property type="match status" value="1"/>
</dbReference>
<dbReference type="Gene3D" id="3.30.1490.180">
    <property type="entry name" value="RNA polymerase ii"/>
    <property type="match status" value="1"/>
</dbReference>
<dbReference type="SMART" id="SM00663">
    <property type="entry name" value="RPOLA_N"/>
    <property type="match status" value="1"/>
</dbReference>
<evidence type="ECO:0000256" key="6">
    <source>
        <dbReference type="ARBA" id="ARBA00022695"/>
    </source>
</evidence>
<protein>
    <recommendedName>
        <fullName evidence="14">DNA-directed RNA polymerase subunit</fullName>
        <ecNumber evidence="14">2.7.7.6</ecNumber>
    </recommendedName>
</protein>
<feature type="domain" description="RNA polymerase N-terminal" evidence="15">
    <location>
        <begin position="261"/>
        <end position="564"/>
    </location>
</feature>
<dbReference type="InterPro" id="IPR007083">
    <property type="entry name" value="RNA_pol_Rpb1_4"/>
</dbReference>
<dbReference type="PANTHER" id="PTHR48446">
    <property type="entry name" value="DNA-DIRECTED RNA POLYMERASE SUBUNIT BETA' N-TERMINAL SECTION"/>
    <property type="match status" value="1"/>
</dbReference>
<keyword evidence="11" id="KW-0539">Nucleus</keyword>
<dbReference type="InterPro" id="IPR006592">
    <property type="entry name" value="RNA_pol_N"/>
</dbReference>
<dbReference type="Gene3D" id="1.10.132.30">
    <property type="match status" value="1"/>
</dbReference>
<dbReference type="GO" id="GO:0003899">
    <property type="term" value="F:DNA-directed RNA polymerase activity"/>
    <property type="evidence" value="ECO:0007669"/>
    <property type="project" value="UniProtKB-EC"/>
</dbReference>
<evidence type="ECO:0000256" key="9">
    <source>
        <dbReference type="ARBA" id="ARBA00022842"/>
    </source>
</evidence>
<evidence type="ECO:0000256" key="3">
    <source>
        <dbReference type="ARBA" id="ARBA00011206"/>
    </source>
</evidence>
<dbReference type="Gene3D" id="4.10.860.120">
    <property type="entry name" value="RNA polymerase II, clamp domain"/>
    <property type="match status" value="1"/>
</dbReference>
<name>A0A7S3VTH0_DUNTE</name>
<evidence type="ECO:0000256" key="14">
    <source>
        <dbReference type="RuleBase" id="RU004279"/>
    </source>
</evidence>
<dbReference type="InterPro" id="IPR035698">
    <property type="entry name" value="RNAP_III_Rpc1_C"/>
</dbReference>
<dbReference type="NCBIfam" id="NF006336">
    <property type="entry name" value="PRK08566.1"/>
    <property type="match status" value="1"/>
</dbReference>
<keyword evidence="6 14" id="KW-0548">Nucleotidyltransferase</keyword>
<dbReference type="Pfam" id="PF05000">
    <property type="entry name" value="RNA_pol_Rpb1_4"/>
    <property type="match status" value="1"/>
</dbReference>
<comment type="catalytic activity">
    <reaction evidence="12 14">
        <text>RNA(n) + a ribonucleoside 5'-triphosphate = RNA(n+1) + diphosphate</text>
        <dbReference type="Rhea" id="RHEA:21248"/>
        <dbReference type="Rhea" id="RHEA-COMP:14527"/>
        <dbReference type="Rhea" id="RHEA-COMP:17342"/>
        <dbReference type="ChEBI" id="CHEBI:33019"/>
        <dbReference type="ChEBI" id="CHEBI:61557"/>
        <dbReference type="ChEBI" id="CHEBI:140395"/>
        <dbReference type="EC" id="2.7.7.6"/>
    </reaction>
</comment>
<dbReference type="InterPro" id="IPR038120">
    <property type="entry name" value="Rpb1_funnel_sf"/>
</dbReference>
<dbReference type="FunFam" id="1.10.132.30:FF:000001">
    <property type="entry name" value="DNA-directed RNA polymerase subunit"/>
    <property type="match status" value="1"/>
</dbReference>
<dbReference type="Pfam" id="PF04997">
    <property type="entry name" value="RNA_pol_Rpb1_1"/>
    <property type="match status" value="1"/>
</dbReference>
<keyword evidence="9" id="KW-0460">Magnesium</keyword>
<comment type="subunit">
    <text evidence="3">Component of the RNA polymerase III (Pol III) complex consisting of 17 subunits.</text>
</comment>
<dbReference type="Gene3D" id="1.10.274.100">
    <property type="entry name" value="RNA polymerase Rpb1, domain 3"/>
    <property type="match status" value="1"/>
</dbReference>
<comment type="function">
    <text evidence="13">DNA-dependent RNA polymerase catalyzes the transcription of DNA into RNA using the four ribonucleoside triphosphates as substrates. Largest and catalytic core component of RNA polymerase III which synthesizes small RNAs, such as 5S rRNA and tRNAs. Forms the polymerase active center together with the second largest subunit. A single-stranded DNA template strand of the promoter is positioned within the central active site cleft of Pol III. A bridging helix emanates from RPC1 and crosses the cleft near the catalytic site and is thought to promote translocation of Pol III by acting as a ratchet that moves the RNA-DNA hybrid through the active site by switching from straight to bent conformations at each step of nucleotide addition.</text>
</comment>
<dbReference type="GO" id="GO:0006351">
    <property type="term" value="P:DNA-templated transcription"/>
    <property type="evidence" value="ECO:0007669"/>
    <property type="project" value="InterPro"/>
</dbReference>
<keyword evidence="7" id="KW-0479">Metal-binding</keyword>
<evidence type="ECO:0000256" key="2">
    <source>
        <dbReference type="ARBA" id="ARBA00007207"/>
    </source>
</evidence>
<evidence type="ECO:0000256" key="12">
    <source>
        <dbReference type="ARBA" id="ARBA00048552"/>
    </source>
</evidence>